<dbReference type="Gene3D" id="3.40.50.720">
    <property type="entry name" value="NAD(P)-binding Rossmann-like Domain"/>
    <property type="match status" value="1"/>
</dbReference>
<dbReference type="Proteomes" id="UP001530377">
    <property type="component" value="Unassembled WGS sequence"/>
</dbReference>
<proteinExistence type="predicted"/>
<dbReference type="PRINTS" id="PR00080">
    <property type="entry name" value="SDRFAMILY"/>
</dbReference>
<keyword evidence="4" id="KW-1185">Reference proteome</keyword>
<dbReference type="InterPro" id="IPR045000">
    <property type="entry name" value="TR"/>
</dbReference>
<dbReference type="PROSITE" id="PS00061">
    <property type="entry name" value="ADH_SHORT"/>
    <property type="match status" value="1"/>
</dbReference>
<dbReference type="SUPFAM" id="SSF51735">
    <property type="entry name" value="NAD(P)-binding Rossmann-fold domains"/>
    <property type="match status" value="1"/>
</dbReference>
<sequence length="297" mass="32168">MAAMTSALVCLFFSLAVVYGNANEFSVPPPPPPNFWRLESKTALVTGGTRGIGAAIVSQLSSLGCRVLTCSRNGEEIAGCLRQWNDKYGLNVQGVVADVSTIEGRETLREEIEVKFGGKLDVLVNNVGTNIRKSTVDFTVEDYENIMRTNLQSLFELTRVCYPYLKRSSDENATSSVINIGSVAGVTCMKTGTIYAMTKAAMGQLTGNLACEWGQNGIRVNCVAPWYINTPLAQQVLKNEAYKASVLERTPLGRVGEPSEVASLVAFLCSEAAGYITGQVISVDGGFTRNGYYDKFY</sequence>
<evidence type="ECO:0000313" key="4">
    <source>
        <dbReference type="Proteomes" id="UP001530377"/>
    </source>
</evidence>
<dbReference type="InterPro" id="IPR020904">
    <property type="entry name" value="Sc_DH/Rdtase_CS"/>
</dbReference>
<dbReference type="EMBL" id="JALLPB020000362">
    <property type="protein sequence ID" value="KAL3809953.1"/>
    <property type="molecule type" value="Genomic_DNA"/>
</dbReference>
<accession>A0ABD3RAV3</accession>
<organism evidence="3 4">
    <name type="scientific">Cyclostephanos tholiformis</name>
    <dbReference type="NCBI Taxonomy" id="382380"/>
    <lineage>
        <taxon>Eukaryota</taxon>
        <taxon>Sar</taxon>
        <taxon>Stramenopiles</taxon>
        <taxon>Ochrophyta</taxon>
        <taxon>Bacillariophyta</taxon>
        <taxon>Coscinodiscophyceae</taxon>
        <taxon>Thalassiosirophycidae</taxon>
        <taxon>Stephanodiscales</taxon>
        <taxon>Stephanodiscaceae</taxon>
        <taxon>Cyclostephanos</taxon>
    </lineage>
</organism>
<dbReference type="InterPro" id="IPR036291">
    <property type="entry name" value="NAD(P)-bd_dom_sf"/>
</dbReference>
<dbReference type="AlphaFoldDB" id="A0ABD3RAV3"/>
<dbReference type="InterPro" id="IPR002347">
    <property type="entry name" value="SDR_fam"/>
</dbReference>
<dbReference type="PANTHER" id="PTHR42898">
    <property type="entry name" value="TROPINONE REDUCTASE"/>
    <property type="match status" value="1"/>
</dbReference>
<gene>
    <name evidence="3" type="ORF">ACHAXA_011395</name>
</gene>
<comment type="caution">
    <text evidence="3">The sequence shown here is derived from an EMBL/GenBank/DDBJ whole genome shotgun (WGS) entry which is preliminary data.</text>
</comment>
<evidence type="ECO:0000313" key="3">
    <source>
        <dbReference type="EMBL" id="KAL3809953.1"/>
    </source>
</evidence>
<keyword evidence="2" id="KW-0732">Signal</keyword>
<feature type="chain" id="PRO_5044882038" evidence="2">
    <location>
        <begin position="23"/>
        <end position="297"/>
    </location>
</feature>
<name>A0ABD3RAV3_9STRA</name>
<protein>
    <submittedName>
        <fullName evidence="3">Uncharacterized protein</fullName>
    </submittedName>
</protein>
<keyword evidence="1" id="KW-0560">Oxidoreductase</keyword>
<dbReference type="Pfam" id="PF13561">
    <property type="entry name" value="adh_short_C2"/>
    <property type="match status" value="1"/>
</dbReference>
<reference evidence="3 4" key="1">
    <citation type="submission" date="2024-10" db="EMBL/GenBank/DDBJ databases">
        <title>Updated reference genomes for cyclostephanoid diatoms.</title>
        <authorList>
            <person name="Roberts W.R."/>
            <person name="Alverson A.J."/>
        </authorList>
    </citation>
    <scope>NUCLEOTIDE SEQUENCE [LARGE SCALE GENOMIC DNA]</scope>
    <source>
        <strain evidence="3 4">AJA228-03</strain>
    </source>
</reference>
<dbReference type="GO" id="GO:0016491">
    <property type="term" value="F:oxidoreductase activity"/>
    <property type="evidence" value="ECO:0007669"/>
    <property type="project" value="UniProtKB-KW"/>
</dbReference>
<feature type="signal peptide" evidence="2">
    <location>
        <begin position="1"/>
        <end position="22"/>
    </location>
</feature>
<evidence type="ECO:0000256" key="2">
    <source>
        <dbReference type="SAM" id="SignalP"/>
    </source>
</evidence>
<dbReference type="PRINTS" id="PR00081">
    <property type="entry name" value="GDHRDH"/>
</dbReference>
<dbReference type="PANTHER" id="PTHR42898:SF6">
    <property type="entry name" value="NADP-DEPENDENT MANNITOL DEHYDROGENASE"/>
    <property type="match status" value="1"/>
</dbReference>
<evidence type="ECO:0000256" key="1">
    <source>
        <dbReference type="ARBA" id="ARBA00023002"/>
    </source>
</evidence>
<dbReference type="FunFam" id="3.40.50.720:FF:000084">
    <property type="entry name" value="Short-chain dehydrogenase reductase"/>
    <property type="match status" value="1"/>
</dbReference>